<evidence type="ECO:0000313" key="2">
    <source>
        <dbReference type="Proteomes" id="UP001162156"/>
    </source>
</evidence>
<dbReference type="AlphaFoldDB" id="A0AAV8X0X3"/>
<sequence>MLPLLYAYNSEVGTYTPYYTGQTQVQPNSMGYDISADYVVSTTTTTYDTRPGLDALSDNGSLMANVVTTGNKILISIFLMSK</sequence>
<reference evidence="1" key="1">
    <citation type="journal article" date="2023" name="Insect Mol. Biol.">
        <title>Genome sequencing provides insights into the evolution of gene families encoding plant cell wall-degrading enzymes in longhorned beetles.</title>
        <authorList>
            <person name="Shin N.R."/>
            <person name="Okamura Y."/>
            <person name="Kirsch R."/>
            <person name="Pauchet Y."/>
        </authorList>
    </citation>
    <scope>NUCLEOTIDE SEQUENCE</scope>
    <source>
        <strain evidence="1">RBIC_L_NR</strain>
    </source>
</reference>
<gene>
    <name evidence="1" type="ORF">NQ314_014860</name>
</gene>
<evidence type="ECO:0000313" key="1">
    <source>
        <dbReference type="EMBL" id="KAJ8932187.1"/>
    </source>
</evidence>
<protein>
    <submittedName>
        <fullName evidence="1">Uncharacterized protein</fullName>
    </submittedName>
</protein>
<dbReference type="Proteomes" id="UP001162156">
    <property type="component" value="Unassembled WGS sequence"/>
</dbReference>
<keyword evidence="2" id="KW-1185">Reference proteome</keyword>
<dbReference type="EMBL" id="JANEYF010004100">
    <property type="protein sequence ID" value="KAJ8932187.1"/>
    <property type="molecule type" value="Genomic_DNA"/>
</dbReference>
<proteinExistence type="predicted"/>
<accession>A0AAV8X0X3</accession>
<comment type="caution">
    <text evidence="1">The sequence shown here is derived from an EMBL/GenBank/DDBJ whole genome shotgun (WGS) entry which is preliminary data.</text>
</comment>
<organism evidence="1 2">
    <name type="scientific">Rhamnusium bicolor</name>
    <dbReference type="NCBI Taxonomy" id="1586634"/>
    <lineage>
        <taxon>Eukaryota</taxon>
        <taxon>Metazoa</taxon>
        <taxon>Ecdysozoa</taxon>
        <taxon>Arthropoda</taxon>
        <taxon>Hexapoda</taxon>
        <taxon>Insecta</taxon>
        <taxon>Pterygota</taxon>
        <taxon>Neoptera</taxon>
        <taxon>Endopterygota</taxon>
        <taxon>Coleoptera</taxon>
        <taxon>Polyphaga</taxon>
        <taxon>Cucujiformia</taxon>
        <taxon>Chrysomeloidea</taxon>
        <taxon>Cerambycidae</taxon>
        <taxon>Lepturinae</taxon>
        <taxon>Rhagiini</taxon>
        <taxon>Rhamnusium</taxon>
    </lineage>
</organism>
<name>A0AAV8X0X3_9CUCU</name>